<gene>
    <name evidence="2" type="ORF">B0A54_01462</name>
</gene>
<feature type="region of interest" description="Disordered" evidence="1">
    <location>
        <begin position="124"/>
        <end position="158"/>
    </location>
</feature>
<feature type="region of interest" description="Disordered" evidence="1">
    <location>
        <begin position="1"/>
        <end position="50"/>
    </location>
</feature>
<organism evidence="2 3">
    <name type="scientific">Friedmanniomyces endolithicus</name>
    <dbReference type="NCBI Taxonomy" id="329885"/>
    <lineage>
        <taxon>Eukaryota</taxon>
        <taxon>Fungi</taxon>
        <taxon>Dikarya</taxon>
        <taxon>Ascomycota</taxon>
        <taxon>Pezizomycotina</taxon>
        <taxon>Dothideomycetes</taxon>
        <taxon>Dothideomycetidae</taxon>
        <taxon>Mycosphaerellales</taxon>
        <taxon>Teratosphaeriaceae</taxon>
        <taxon>Friedmanniomyces</taxon>
    </lineage>
</organism>
<evidence type="ECO:0000313" key="3">
    <source>
        <dbReference type="Proteomes" id="UP000310066"/>
    </source>
</evidence>
<proteinExistence type="predicted"/>
<dbReference type="OrthoDB" id="3889136at2759"/>
<protein>
    <recommendedName>
        <fullName evidence="4">Myb-like domain-containing protein</fullName>
    </recommendedName>
</protein>
<comment type="caution">
    <text evidence="2">The sequence shown here is derived from an EMBL/GenBank/DDBJ whole genome shotgun (WGS) entry which is preliminary data.</text>
</comment>
<sequence>MAHTPDPTTPPAKSKRKASSDSDSSATRKAKVPKLTAKDYSNGNDRGFIKPVRPRRQRVKWTAANDRKLLLLGLQREIIPKEHAAIAASFPEGPTIKSIQEHLTKMRKEQLVALDALGLGHPTLPIRDMDPKDNVPDEVEDGAGDVEMTGGRVPAHTGRDLYEEGTLPLHVMAAAQREIDGARKGKAPQ</sequence>
<dbReference type="Proteomes" id="UP000310066">
    <property type="component" value="Unassembled WGS sequence"/>
</dbReference>
<dbReference type="AlphaFoldDB" id="A0A4U0VGV5"/>
<evidence type="ECO:0008006" key="4">
    <source>
        <dbReference type="Google" id="ProtNLM"/>
    </source>
</evidence>
<name>A0A4U0VGV5_9PEZI</name>
<accession>A0A4U0VGV5</accession>
<reference evidence="2 3" key="1">
    <citation type="submission" date="2017-03" db="EMBL/GenBank/DDBJ databases">
        <title>Genomes of endolithic fungi from Antarctica.</title>
        <authorList>
            <person name="Coleine C."/>
            <person name="Masonjones S."/>
            <person name="Stajich J.E."/>
        </authorList>
    </citation>
    <scope>NUCLEOTIDE SEQUENCE [LARGE SCALE GENOMIC DNA]</scope>
    <source>
        <strain evidence="2 3">CCFEE 5311</strain>
    </source>
</reference>
<dbReference type="EMBL" id="NAJP01000004">
    <property type="protein sequence ID" value="TKA47972.1"/>
    <property type="molecule type" value="Genomic_DNA"/>
</dbReference>
<evidence type="ECO:0000256" key="1">
    <source>
        <dbReference type="SAM" id="MobiDB-lite"/>
    </source>
</evidence>
<evidence type="ECO:0000313" key="2">
    <source>
        <dbReference type="EMBL" id="TKA47972.1"/>
    </source>
</evidence>